<accession>A0A0C2TAQ4</accession>
<protein>
    <submittedName>
        <fullName evidence="1">Uncharacterized protein</fullName>
    </submittedName>
</protein>
<dbReference type="EMBL" id="KN818255">
    <property type="protein sequence ID" value="KIL63799.1"/>
    <property type="molecule type" value="Genomic_DNA"/>
</dbReference>
<dbReference type="Proteomes" id="UP000054549">
    <property type="component" value="Unassembled WGS sequence"/>
</dbReference>
<gene>
    <name evidence="1" type="ORF">M378DRAFT_649870</name>
</gene>
<dbReference type="InParanoid" id="A0A0C2TAQ4"/>
<evidence type="ECO:0000313" key="2">
    <source>
        <dbReference type="Proteomes" id="UP000054549"/>
    </source>
</evidence>
<dbReference type="HOGENOM" id="CLU_1776976_0_0_1"/>
<sequence length="146" mass="16187">MARRRNCFDRRERRFKQFRMFSVSWQVHLITLRLSDPRTEPREPSMCRLRNSGALMERIISKAHPGAVTARLVRRGMVTGPRTSVLLPLTSEGVAGSSGTDEKCSLVMCLNHKVSSCGVLWSSATTTNMIDGASSSQVPSSMRVCG</sequence>
<organism evidence="1 2">
    <name type="scientific">Amanita muscaria (strain Koide BX008)</name>
    <dbReference type="NCBI Taxonomy" id="946122"/>
    <lineage>
        <taxon>Eukaryota</taxon>
        <taxon>Fungi</taxon>
        <taxon>Dikarya</taxon>
        <taxon>Basidiomycota</taxon>
        <taxon>Agaricomycotina</taxon>
        <taxon>Agaricomycetes</taxon>
        <taxon>Agaricomycetidae</taxon>
        <taxon>Agaricales</taxon>
        <taxon>Pluteineae</taxon>
        <taxon>Amanitaceae</taxon>
        <taxon>Amanita</taxon>
    </lineage>
</organism>
<dbReference type="AlphaFoldDB" id="A0A0C2TAQ4"/>
<evidence type="ECO:0000313" key="1">
    <source>
        <dbReference type="EMBL" id="KIL63799.1"/>
    </source>
</evidence>
<keyword evidence="2" id="KW-1185">Reference proteome</keyword>
<proteinExistence type="predicted"/>
<name>A0A0C2TAQ4_AMAMK</name>
<reference evidence="1 2" key="1">
    <citation type="submission" date="2014-04" db="EMBL/GenBank/DDBJ databases">
        <title>Evolutionary Origins and Diversification of the Mycorrhizal Mutualists.</title>
        <authorList>
            <consortium name="DOE Joint Genome Institute"/>
            <consortium name="Mycorrhizal Genomics Consortium"/>
            <person name="Kohler A."/>
            <person name="Kuo A."/>
            <person name="Nagy L.G."/>
            <person name="Floudas D."/>
            <person name="Copeland A."/>
            <person name="Barry K.W."/>
            <person name="Cichocki N."/>
            <person name="Veneault-Fourrey C."/>
            <person name="LaButti K."/>
            <person name="Lindquist E.A."/>
            <person name="Lipzen A."/>
            <person name="Lundell T."/>
            <person name="Morin E."/>
            <person name="Murat C."/>
            <person name="Riley R."/>
            <person name="Ohm R."/>
            <person name="Sun H."/>
            <person name="Tunlid A."/>
            <person name="Henrissat B."/>
            <person name="Grigoriev I.V."/>
            <person name="Hibbett D.S."/>
            <person name="Martin F."/>
        </authorList>
    </citation>
    <scope>NUCLEOTIDE SEQUENCE [LARGE SCALE GENOMIC DNA]</scope>
    <source>
        <strain evidence="1 2">Koide BX008</strain>
    </source>
</reference>